<evidence type="ECO:0000256" key="5">
    <source>
        <dbReference type="PIRSR" id="PIRSR606710-2"/>
    </source>
</evidence>
<dbReference type="Proteomes" id="UP000219440">
    <property type="component" value="Unassembled WGS sequence"/>
</dbReference>
<dbReference type="InterPro" id="IPR051795">
    <property type="entry name" value="Glycosyl_Hydrlase_43"/>
</dbReference>
<organism evidence="8 9">
    <name type="scientific">Salinibacterium xinjiangense</name>
    <dbReference type="NCBI Taxonomy" id="386302"/>
    <lineage>
        <taxon>Bacteria</taxon>
        <taxon>Bacillati</taxon>
        <taxon>Actinomycetota</taxon>
        <taxon>Actinomycetes</taxon>
        <taxon>Micrococcales</taxon>
        <taxon>Microbacteriaceae</taxon>
        <taxon>Salinibacterium</taxon>
    </lineage>
</organism>
<dbReference type="OrthoDB" id="9801455at2"/>
<dbReference type="Gene3D" id="2.60.120.200">
    <property type="match status" value="1"/>
</dbReference>
<dbReference type="Gene3D" id="2.115.10.20">
    <property type="entry name" value="Glycosyl hydrolase domain, family 43"/>
    <property type="match status" value="1"/>
</dbReference>
<comment type="similarity">
    <text evidence="1 6">Belongs to the glycosyl hydrolase 43 family.</text>
</comment>
<dbReference type="CDD" id="cd18617">
    <property type="entry name" value="GH43_XynB-like"/>
    <property type="match status" value="1"/>
</dbReference>
<keyword evidence="3 6" id="KW-0326">Glycosidase</keyword>
<keyword evidence="9" id="KW-1185">Reference proteome</keyword>
<dbReference type="PANTHER" id="PTHR42812">
    <property type="entry name" value="BETA-XYLOSIDASE"/>
    <property type="match status" value="1"/>
</dbReference>
<dbReference type="GO" id="GO:0005975">
    <property type="term" value="P:carbohydrate metabolic process"/>
    <property type="evidence" value="ECO:0007669"/>
    <property type="project" value="InterPro"/>
</dbReference>
<dbReference type="InterPro" id="IPR006710">
    <property type="entry name" value="Glyco_hydro_43"/>
</dbReference>
<evidence type="ECO:0000313" key="8">
    <source>
        <dbReference type="EMBL" id="SOE61143.1"/>
    </source>
</evidence>
<dbReference type="SUPFAM" id="SSF49899">
    <property type="entry name" value="Concanavalin A-like lectins/glucanases"/>
    <property type="match status" value="1"/>
</dbReference>
<dbReference type="Pfam" id="PF17851">
    <property type="entry name" value="GH43_C2"/>
    <property type="match status" value="1"/>
</dbReference>
<dbReference type="RefSeq" id="WP_097060323.1">
    <property type="nucleotide sequence ID" value="NZ_BMLC01000001.1"/>
</dbReference>
<evidence type="ECO:0000313" key="9">
    <source>
        <dbReference type="Proteomes" id="UP000219440"/>
    </source>
</evidence>
<reference evidence="8 9" key="1">
    <citation type="submission" date="2017-09" db="EMBL/GenBank/DDBJ databases">
        <authorList>
            <person name="Ehlers B."/>
            <person name="Leendertz F.H."/>
        </authorList>
    </citation>
    <scope>NUCLEOTIDE SEQUENCE [LARGE SCALE GENOMIC DNA]</scope>
    <source>
        <strain evidence="8 9">CGMCC 1.05381</strain>
    </source>
</reference>
<dbReference type="InterPro" id="IPR023296">
    <property type="entry name" value="Glyco_hydro_beta-prop_sf"/>
</dbReference>
<feature type="site" description="Important for catalytic activity, responsible for pKa modulation of the active site Glu and correct orientation of both the proton donor and substrate" evidence="5">
    <location>
        <position position="124"/>
    </location>
</feature>
<dbReference type="PANTHER" id="PTHR42812:SF12">
    <property type="entry name" value="BETA-XYLOSIDASE-RELATED"/>
    <property type="match status" value="1"/>
</dbReference>
<dbReference type="SUPFAM" id="SSF75005">
    <property type="entry name" value="Arabinanase/levansucrase/invertase"/>
    <property type="match status" value="1"/>
</dbReference>
<accession>A0A2C8ZAL8</accession>
<evidence type="ECO:0000256" key="2">
    <source>
        <dbReference type="ARBA" id="ARBA00022801"/>
    </source>
</evidence>
<protein>
    <submittedName>
        <fullName evidence="8">Alpha-N-arabinofuranosidase</fullName>
    </submittedName>
</protein>
<keyword evidence="2 6" id="KW-0378">Hydrolase</keyword>
<evidence type="ECO:0000256" key="6">
    <source>
        <dbReference type="RuleBase" id="RU361187"/>
    </source>
</evidence>
<dbReference type="AlphaFoldDB" id="A0A2C8ZAL8"/>
<feature type="active site" description="Proton donor" evidence="4">
    <location>
        <position position="184"/>
    </location>
</feature>
<evidence type="ECO:0000259" key="7">
    <source>
        <dbReference type="Pfam" id="PF17851"/>
    </source>
</evidence>
<dbReference type="Pfam" id="PF04616">
    <property type="entry name" value="Glyco_hydro_43"/>
    <property type="match status" value="1"/>
</dbReference>
<evidence type="ECO:0000256" key="4">
    <source>
        <dbReference type="PIRSR" id="PIRSR606710-1"/>
    </source>
</evidence>
<feature type="active site" description="Proton acceptor" evidence="4">
    <location>
        <position position="14"/>
    </location>
</feature>
<evidence type="ECO:0000256" key="1">
    <source>
        <dbReference type="ARBA" id="ARBA00009865"/>
    </source>
</evidence>
<dbReference type="InterPro" id="IPR041542">
    <property type="entry name" value="GH43_C2"/>
</dbReference>
<dbReference type="InterPro" id="IPR013320">
    <property type="entry name" value="ConA-like_dom_sf"/>
</dbReference>
<gene>
    <name evidence="8" type="ORF">SAMN06296378_1212</name>
</gene>
<dbReference type="GO" id="GO:0004553">
    <property type="term" value="F:hydrolase activity, hydrolyzing O-glycosyl compounds"/>
    <property type="evidence" value="ECO:0007669"/>
    <property type="project" value="InterPro"/>
</dbReference>
<sequence length="496" mass="53440">MRPANPILAGLYPDPSICRVDGTYYLVNSTFEYLPGLPIHASDDLVTWRLVGHAIHDPGQFDFSAVPDSRGLFAPTIRHHDGKFYIACTLMDAGEVTGNFYVTATDIAGPWSSPVMLPDAPGIDPSLFFHEGRAWWIGCREVVPQGFEGETEVWMRELDLERGMLVGEESVIWTRTMARAVWAEAPHRYERDGWFYLVTAEGGTAFEHSVMVARSRSLTGPFLPCPRNPVLTHRHLGHGVDVQAVGHGDLVHGDGDDWWMAMLGIRPIDGHHILGRETHLAAVEWEEGWPVINPGLGRLDSPVEQPGRWASDGVPELSDFLSVRGFPTFAEQTDLALELRSTGESVSSGAVSAALLRRLTSTESTVAVTLELVDGQDATAGLLLRQSDSTQVRAAAVATSDGVRVSLASRDGVDTVVGSATLPSGPFTLSAVVADGEITVNVASGKGEPVTLGRVSLSALSTETAGGFVGMTFGPYVEGPVGARVRLTGWSHDDRR</sequence>
<name>A0A2C8ZAL8_9MICO</name>
<feature type="domain" description="Beta-xylosidase C-terminal Concanavalin A-like" evidence="7">
    <location>
        <begin position="336"/>
        <end position="479"/>
    </location>
</feature>
<evidence type="ECO:0000256" key="3">
    <source>
        <dbReference type="ARBA" id="ARBA00023295"/>
    </source>
</evidence>
<proteinExistence type="inferred from homology"/>
<dbReference type="EMBL" id="OCST01000002">
    <property type="protein sequence ID" value="SOE61143.1"/>
    <property type="molecule type" value="Genomic_DNA"/>
</dbReference>